<protein>
    <submittedName>
        <fullName evidence="2">Uncharacterized protein</fullName>
    </submittedName>
</protein>
<proteinExistence type="predicted"/>
<dbReference type="AlphaFoldDB" id="A0A8D8R415"/>
<keyword evidence="1" id="KW-1133">Transmembrane helix</keyword>
<keyword evidence="1" id="KW-0812">Transmembrane</keyword>
<feature type="transmembrane region" description="Helical" evidence="1">
    <location>
        <begin position="32"/>
        <end position="53"/>
    </location>
</feature>
<accession>A0A8D8R415</accession>
<organism evidence="2">
    <name type="scientific">Cacopsylla melanoneura</name>
    <dbReference type="NCBI Taxonomy" id="428564"/>
    <lineage>
        <taxon>Eukaryota</taxon>
        <taxon>Metazoa</taxon>
        <taxon>Ecdysozoa</taxon>
        <taxon>Arthropoda</taxon>
        <taxon>Hexapoda</taxon>
        <taxon>Insecta</taxon>
        <taxon>Pterygota</taxon>
        <taxon>Neoptera</taxon>
        <taxon>Paraneoptera</taxon>
        <taxon>Hemiptera</taxon>
        <taxon>Sternorrhyncha</taxon>
        <taxon>Psylloidea</taxon>
        <taxon>Psyllidae</taxon>
        <taxon>Psyllinae</taxon>
        <taxon>Cacopsylla</taxon>
    </lineage>
</organism>
<feature type="transmembrane region" description="Helical" evidence="1">
    <location>
        <begin position="65"/>
        <end position="83"/>
    </location>
</feature>
<keyword evidence="1" id="KW-0472">Membrane</keyword>
<dbReference type="EMBL" id="HBUF01130003">
    <property type="protein sequence ID" value="CAG6643975.1"/>
    <property type="molecule type" value="Transcribed_RNA"/>
</dbReference>
<feature type="transmembrane region" description="Helical" evidence="1">
    <location>
        <begin position="103"/>
        <end position="122"/>
    </location>
</feature>
<reference evidence="2" key="1">
    <citation type="submission" date="2021-05" db="EMBL/GenBank/DDBJ databases">
        <authorList>
            <person name="Alioto T."/>
            <person name="Alioto T."/>
            <person name="Gomez Garrido J."/>
        </authorList>
    </citation>
    <scope>NUCLEOTIDE SEQUENCE</scope>
</reference>
<evidence type="ECO:0000313" key="2">
    <source>
        <dbReference type="EMBL" id="CAG6643975.1"/>
    </source>
</evidence>
<name>A0A8D8R415_9HEMI</name>
<evidence type="ECO:0000256" key="1">
    <source>
        <dbReference type="SAM" id="Phobius"/>
    </source>
</evidence>
<sequence>MYFFFSVCFSHFSFSFSPRILSCSLVQYSVSARFSASVSILSLFFSSICLSMASVSSLSRFFRSLLSSSCSCILAWARFVPSFSMRSSSVCSLCLVSSSYFCFMYMNCLISSIASTFSFLVLSRSRSISANRSLSPVNSISLSLLSKSSLSFFL</sequence>